<name>A0A090DVN4_MESPL</name>
<proteinExistence type="predicted"/>
<reference evidence="2" key="1">
    <citation type="submission" date="2014-08" db="EMBL/GenBank/DDBJ databases">
        <authorList>
            <person name="Moulin L."/>
        </authorList>
    </citation>
    <scope>NUCLEOTIDE SEQUENCE [LARGE SCALE GENOMIC DNA]</scope>
</reference>
<sequence length="49" mass="5918">MENEIRRRPEVSDGNAYNFISHYVNAMIRALYEFFDQHPRRRSPYVLSA</sequence>
<accession>A0A090DVN4</accession>
<evidence type="ECO:0000313" key="2">
    <source>
        <dbReference type="Proteomes" id="UP000045285"/>
    </source>
</evidence>
<gene>
    <name evidence="1" type="ORF">MPL3356_340178</name>
</gene>
<organism evidence="1 2">
    <name type="scientific">Mesorhizobium plurifarium</name>
    <dbReference type="NCBI Taxonomy" id="69974"/>
    <lineage>
        <taxon>Bacteria</taxon>
        <taxon>Pseudomonadati</taxon>
        <taxon>Pseudomonadota</taxon>
        <taxon>Alphaproteobacteria</taxon>
        <taxon>Hyphomicrobiales</taxon>
        <taxon>Phyllobacteriaceae</taxon>
        <taxon>Mesorhizobium</taxon>
    </lineage>
</organism>
<dbReference type="Proteomes" id="UP000045285">
    <property type="component" value="Unassembled WGS sequence"/>
</dbReference>
<keyword evidence="2" id="KW-1185">Reference proteome</keyword>
<protein>
    <submittedName>
        <fullName evidence="1">Uncharacterized protein</fullName>
    </submittedName>
</protein>
<dbReference type="AlphaFoldDB" id="A0A090DVN4"/>
<evidence type="ECO:0000313" key="1">
    <source>
        <dbReference type="EMBL" id="CDX21102.1"/>
    </source>
</evidence>
<dbReference type="EMBL" id="CCMZ01000028">
    <property type="protein sequence ID" value="CDX21102.1"/>
    <property type="molecule type" value="Genomic_DNA"/>
</dbReference>